<evidence type="ECO:0000256" key="1">
    <source>
        <dbReference type="SAM" id="Phobius"/>
    </source>
</evidence>
<keyword evidence="1" id="KW-1133">Transmembrane helix</keyword>
<keyword evidence="1" id="KW-0472">Membrane</keyword>
<comment type="caution">
    <text evidence="2">The sequence shown here is derived from an EMBL/GenBank/DDBJ whole genome shotgun (WGS) entry which is preliminary data.</text>
</comment>
<dbReference type="AlphaFoldDB" id="A0A402A2H9"/>
<evidence type="ECO:0000313" key="3">
    <source>
        <dbReference type="Proteomes" id="UP000287352"/>
    </source>
</evidence>
<evidence type="ECO:0000313" key="2">
    <source>
        <dbReference type="EMBL" id="GCE13353.1"/>
    </source>
</evidence>
<proteinExistence type="predicted"/>
<dbReference type="Proteomes" id="UP000287352">
    <property type="component" value="Unassembled WGS sequence"/>
</dbReference>
<accession>A0A402A2H9</accession>
<dbReference type="EMBL" id="BIFR01000001">
    <property type="protein sequence ID" value="GCE13353.1"/>
    <property type="molecule type" value="Genomic_DNA"/>
</dbReference>
<feature type="transmembrane region" description="Helical" evidence="1">
    <location>
        <begin position="28"/>
        <end position="47"/>
    </location>
</feature>
<keyword evidence="1" id="KW-0812">Transmembrane</keyword>
<keyword evidence="3" id="KW-1185">Reference proteome</keyword>
<name>A0A402A2H9_9CHLR</name>
<feature type="transmembrane region" description="Helical" evidence="1">
    <location>
        <begin position="54"/>
        <end position="74"/>
    </location>
</feature>
<gene>
    <name evidence="2" type="ORF">KTT_32120</name>
</gene>
<sequence>MIVTLILEVIIDHPMMLADLLPTRPFELIILTLSLLTLFAGIIVLCGEKMMEKVFYRGAFVLLFLTVGVLKLVYRRGKEVSGRASHVLV</sequence>
<protein>
    <submittedName>
        <fullName evidence="2">Uncharacterized protein</fullName>
    </submittedName>
</protein>
<organism evidence="2 3">
    <name type="scientific">Tengunoibacter tsumagoiensis</name>
    <dbReference type="NCBI Taxonomy" id="2014871"/>
    <lineage>
        <taxon>Bacteria</taxon>
        <taxon>Bacillati</taxon>
        <taxon>Chloroflexota</taxon>
        <taxon>Ktedonobacteria</taxon>
        <taxon>Ktedonobacterales</taxon>
        <taxon>Dictyobacteraceae</taxon>
        <taxon>Tengunoibacter</taxon>
    </lineage>
</organism>
<reference evidence="3" key="1">
    <citation type="submission" date="2018-12" db="EMBL/GenBank/DDBJ databases">
        <title>Tengunoibacter tsumagoiensis gen. nov., sp. nov., Dictyobacter kobayashii sp. nov., D. alpinus sp. nov., and D. joshuensis sp. nov. and description of Dictyobacteraceae fam. nov. within the order Ktedonobacterales isolated from Tengu-no-mugimeshi.</title>
        <authorList>
            <person name="Wang C.M."/>
            <person name="Zheng Y."/>
            <person name="Sakai Y."/>
            <person name="Toyoda A."/>
            <person name="Minakuchi Y."/>
            <person name="Abe K."/>
            <person name="Yokota A."/>
            <person name="Yabe S."/>
        </authorList>
    </citation>
    <scope>NUCLEOTIDE SEQUENCE [LARGE SCALE GENOMIC DNA]</scope>
    <source>
        <strain evidence="3">Uno3</strain>
    </source>
</reference>